<evidence type="ECO:0000256" key="6">
    <source>
        <dbReference type="SAM" id="Phobius"/>
    </source>
</evidence>
<comment type="caution">
    <text evidence="7">The sequence shown here is derived from an EMBL/GenBank/DDBJ whole genome shotgun (WGS) entry which is preliminary data.</text>
</comment>
<accession>A0A4R1Q0N5</accession>
<dbReference type="Pfam" id="PF01810">
    <property type="entry name" value="LysE"/>
    <property type="match status" value="1"/>
</dbReference>
<comment type="subcellular location">
    <subcellularLocation>
        <location evidence="1">Cell membrane</location>
        <topology evidence="1">Multi-pass membrane protein</topology>
    </subcellularLocation>
</comment>
<name>A0A4R1Q0N5_9FIRM</name>
<feature type="transmembrane region" description="Helical" evidence="6">
    <location>
        <begin position="69"/>
        <end position="90"/>
    </location>
</feature>
<keyword evidence="8" id="KW-1185">Reference proteome</keyword>
<evidence type="ECO:0000256" key="3">
    <source>
        <dbReference type="ARBA" id="ARBA00022692"/>
    </source>
</evidence>
<evidence type="ECO:0000313" key="7">
    <source>
        <dbReference type="EMBL" id="TCL37674.1"/>
    </source>
</evidence>
<keyword evidence="3 6" id="KW-0812">Transmembrane</keyword>
<dbReference type="GO" id="GO:0005886">
    <property type="term" value="C:plasma membrane"/>
    <property type="evidence" value="ECO:0007669"/>
    <property type="project" value="UniProtKB-SubCell"/>
</dbReference>
<reference evidence="7 8" key="1">
    <citation type="submission" date="2019-03" db="EMBL/GenBank/DDBJ databases">
        <title>Genomic Encyclopedia of Type Strains, Phase IV (KMG-IV): sequencing the most valuable type-strain genomes for metagenomic binning, comparative biology and taxonomic classification.</title>
        <authorList>
            <person name="Goeker M."/>
        </authorList>
    </citation>
    <scope>NUCLEOTIDE SEQUENCE [LARGE SCALE GENOMIC DNA]</scope>
    <source>
        <strain evidence="7 8">DSM 15969</strain>
    </source>
</reference>
<protein>
    <submittedName>
        <fullName evidence="7">Threonine/homoserine/homoserine lactone efflux protein</fullName>
    </submittedName>
</protein>
<evidence type="ECO:0000256" key="5">
    <source>
        <dbReference type="ARBA" id="ARBA00023136"/>
    </source>
</evidence>
<dbReference type="InterPro" id="IPR001123">
    <property type="entry name" value="LeuE-type"/>
</dbReference>
<feature type="transmembrane region" description="Helical" evidence="6">
    <location>
        <begin position="102"/>
        <end position="129"/>
    </location>
</feature>
<dbReference type="EMBL" id="SLUI01000005">
    <property type="protein sequence ID" value="TCL37674.1"/>
    <property type="molecule type" value="Genomic_DNA"/>
</dbReference>
<sequence>MFGKGVLLGLSIAAPVGPIGLLCIRRTLANGMLSGFMSGLGAATADAVYGCIAAFGITVVSGFLVEQQLVLRLFGGAFLLYLGFTTYQAIPSAAAGAAGNKGLAGAYGSVFILTMTNPMTILSFAAIFAGLGVGTTGGDHILGTFLVMGVFTGSLLWWLFLSSTVNFLRSAFDQRRMIGINRLSGACIAGFGIWSLLNC</sequence>
<evidence type="ECO:0000256" key="2">
    <source>
        <dbReference type="ARBA" id="ARBA00022475"/>
    </source>
</evidence>
<dbReference type="AlphaFoldDB" id="A0A4R1Q0N5"/>
<gene>
    <name evidence="7" type="ORF">EV210_105108</name>
</gene>
<keyword evidence="2" id="KW-1003">Cell membrane</keyword>
<evidence type="ECO:0000256" key="4">
    <source>
        <dbReference type="ARBA" id="ARBA00022989"/>
    </source>
</evidence>
<keyword evidence="5 6" id="KW-0472">Membrane</keyword>
<organism evidence="7 8">
    <name type="scientific">Anaerospora hongkongensis</name>
    <dbReference type="NCBI Taxonomy" id="244830"/>
    <lineage>
        <taxon>Bacteria</taxon>
        <taxon>Bacillati</taxon>
        <taxon>Bacillota</taxon>
        <taxon>Negativicutes</taxon>
        <taxon>Selenomonadales</taxon>
        <taxon>Sporomusaceae</taxon>
        <taxon>Anaerospora</taxon>
    </lineage>
</organism>
<dbReference type="PANTHER" id="PTHR30086:SF20">
    <property type="entry name" value="ARGININE EXPORTER PROTEIN ARGO-RELATED"/>
    <property type="match status" value="1"/>
</dbReference>
<feature type="transmembrane region" description="Helical" evidence="6">
    <location>
        <begin position="6"/>
        <end position="24"/>
    </location>
</feature>
<dbReference type="Proteomes" id="UP000295063">
    <property type="component" value="Unassembled WGS sequence"/>
</dbReference>
<proteinExistence type="predicted"/>
<feature type="transmembrane region" description="Helical" evidence="6">
    <location>
        <begin position="180"/>
        <end position="197"/>
    </location>
</feature>
<dbReference type="PANTHER" id="PTHR30086">
    <property type="entry name" value="ARGININE EXPORTER PROTEIN ARGO"/>
    <property type="match status" value="1"/>
</dbReference>
<feature type="transmembrane region" description="Helical" evidence="6">
    <location>
        <begin position="141"/>
        <end position="168"/>
    </location>
</feature>
<keyword evidence="4 6" id="KW-1133">Transmembrane helix</keyword>
<evidence type="ECO:0000313" key="8">
    <source>
        <dbReference type="Proteomes" id="UP000295063"/>
    </source>
</evidence>
<feature type="transmembrane region" description="Helical" evidence="6">
    <location>
        <begin position="36"/>
        <end position="63"/>
    </location>
</feature>
<evidence type="ECO:0000256" key="1">
    <source>
        <dbReference type="ARBA" id="ARBA00004651"/>
    </source>
</evidence>
<dbReference type="GO" id="GO:0015171">
    <property type="term" value="F:amino acid transmembrane transporter activity"/>
    <property type="evidence" value="ECO:0007669"/>
    <property type="project" value="TreeGrafter"/>
</dbReference>